<dbReference type="GO" id="GO:0005085">
    <property type="term" value="F:guanyl-nucleotide exchange factor activity"/>
    <property type="evidence" value="ECO:0007669"/>
    <property type="project" value="InterPro"/>
</dbReference>
<comment type="caution">
    <text evidence="3">The sequence shown here is derived from an EMBL/GenBank/DDBJ whole genome shotgun (WGS) entry which is preliminary data.</text>
</comment>
<dbReference type="EMBL" id="JANTQA010000042">
    <property type="protein sequence ID" value="KAJ3435099.1"/>
    <property type="molecule type" value="Genomic_DNA"/>
</dbReference>
<feature type="compositionally biased region" description="Low complexity" evidence="1">
    <location>
        <begin position="400"/>
        <end position="415"/>
    </location>
</feature>
<reference evidence="3" key="1">
    <citation type="submission" date="2022-08" db="EMBL/GenBank/DDBJ databases">
        <title>Novel sulphate-reducing endosymbionts in the free-living metamonad Anaeramoeba.</title>
        <authorList>
            <person name="Jerlstrom-Hultqvist J."/>
            <person name="Cepicka I."/>
            <person name="Gallot-Lavallee L."/>
            <person name="Salas-Leiva D."/>
            <person name="Curtis B.A."/>
            <person name="Zahonova K."/>
            <person name="Pipaliya S."/>
            <person name="Dacks J."/>
            <person name="Roger A.J."/>
        </authorList>
    </citation>
    <scope>NUCLEOTIDE SEQUENCE</scope>
    <source>
        <strain evidence="3">Busselton2</strain>
    </source>
</reference>
<dbReference type="GO" id="GO:0005737">
    <property type="term" value="C:cytoplasm"/>
    <property type="evidence" value="ECO:0007669"/>
    <property type="project" value="UniProtKB-ARBA"/>
</dbReference>
<organism evidence="3 4">
    <name type="scientific">Anaeramoeba flamelloides</name>
    <dbReference type="NCBI Taxonomy" id="1746091"/>
    <lineage>
        <taxon>Eukaryota</taxon>
        <taxon>Metamonada</taxon>
        <taxon>Anaeramoebidae</taxon>
        <taxon>Anaeramoeba</taxon>
    </lineage>
</organism>
<dbReference type="GO" id="GO:0032012">
    <property type="term" value="P:regulation of ARF protein signal transduction"/>
    <property type="evidence" value="ECO:0007669"/>
    <property type="project" value="InterPro"/>
</dbReference>
<dbReference type="SMART" id="SM00222">
    <property type="entry name" value="Sec7"/>
    <property type="match status" value="1"/>
</dbReference>
<evidence type="ECO:0000259" key="2">
    <source>
        <dbReference type="PROSITE" id="PS50190"/>
    </source>
</evidence>
<dbReference type="Pfam" id="PF12783">
    <property type="entry name" value="Sec7-like_HUS"/>
    <property type="match status" value="1"/>
</dbReference>
<dbReference type="CDD" id="cd00171">
    <property type="entry name" value="Sec7"/>
    <property type="match status" value="1"/>
</dbReference>
<dbReference type="InterPro" id="IPR035999">
    <property type="entry name" value="Sec7_dom_sf"/>
</dbReference>
<name>A0AAV7Z621_9EUKA</name>
<proteinExistence type="predicted"/>
<dbReference type="AlphaFoldDB" id="A0AAV7Z621"/>
<evidence type="ECO:0000313" key="3">
    <source>
        <dbReference type="EMBL" id="KAJ3435099.1"/>
    </source>
</evidence>
<evidence type="ECO:0000256" key="1">
    <source>
        <dbReference type="SAM" id="MobiDB-lite"/>
    </source>
</evidence>
<dbReference type="Gene3D" id="1.10.1000.11">
    <property type="entry name" value="Arf Nucleotide-binding Site Opener,domain 2"/>
    <property type="match status" value="1"/>
</dbReference>
<feature type="domain" description="SEC7" evidence="2">
    <location>
        <begin position="490"/>
        <end position="681"/>
    </location>
</feature>
<dbReference type="InterPro" id="IPR032691">
    <property type="entry name" value="Mon2/Sec7/BIG1-like_HUS"/>
</dbReference>
<sequence length="1002" mass="116599">METIISTEILKVLSTLKKNRRFHNTTSDHGGPLVRSLKTLHSILFPQRVSLSSLHLLQLFSPFLSIICSHETDGPVTLAALCSISKFLQQDFLVKLLPSGEGQKQKKNLSQNENENENEKENEKQEQKQTLTLINNKKNLNYSNPLETIVLAITEYKFVPTDIQSDKLIFLQVVRTLSDCLEFGSKVKGVSLNSKTILTLFKTISRIREDKHMPKVLNHQVSILISKIANNIFFQDWWNEDVNIRNLVRIEIFQSINCKNLEISKKSKSKNNNENDNNNFEKLFNEKIQRLFKILFIQNNQDLLLYILGLRCVVILFKQFWESLKLELGEIFSELIEIVKIKDIKQLDNLEFRELILQNLFEIILTGNTITHLFLNYDSDLTLLFDNRFVLKNQQLYLNRNNNGGSNSRSGSNGRNHNDSHNHGTTLKVENHNNRNHNHNHNNNNNQNINKDEHNNNKNGKRNNNSINNEEKKLKNVFQSNDLIKITPLFLSEYSKSRINFTKAIQQFNQNSPKTAIELLTETGIISKGSDNFLGIAIFLRAAPNLSKKVLGEELGHMKNIKLLNAFVSTFDFTGLKFEVCIRMLLSSFRLPPEAQQIERVLEAFSKKIYVESTISKYVKNETVTCVLAYSMVMLNTDMYNPNVINKMTLNEFIQNHRGLNEGENIPRGLLIQIYNSIKKAEIRMAQDGPANLQIYQPNVGFNHSFWIHLVYNRKFDQRIAKNCLGNLTNSTLRLPCTLPFIKINRKEQSILQCDREIFSLIYPPLLNYSKKLFLNTDDQLIEKKCLNAFYFCAKLAAQFHLINPFEKILLLLNRIAFQENEFYSMPKILNKKLQQQILFNFLTDRKAQMTTFSFFKLVYRFRQILSLSSWNFVLQRILYFFKLGILPDKLIKFYDFSQIESVRTIKFNEINNNAKYNRNFNNIFNEKYNLCTNDYSNKDQINFLNYISILSETETETETETENEAYTYTDTNTDTNMSVSIDTEKGYVKKEVSRGGMVLKK</sequence>
<feature type="region of interest" description="Disordered" evidence="1">
    <location>
        <begin position="104"/>
        <end position="127"/>
    </location>
</feature>
<dbReference type="InterPro" id="IPR023394">
    <property type="entry name" value="Sec7_C_sf"/>
</dbReference>
<feature type="compositionally biased region" description="Basic and acidic residues" evidence="1">
    <location>
        <begin position="117"/>
        <end position="127"/>
    </location>
</feature>
<dbReference type="Proteomes" id="UP001146793">
    <property type="component" value="Unassembled WGS sequence"/>
</dbReference>
<dbReference type="PROSITE" id="PS50190">
    <property type="entry name" value="SEC7"/>
    <property type="match status" value="1"/>
</dbReference>
<feature type="region of interest" description="Disordered" evidence="1">
    <location>
        <begin position="400"/>
        <end position="468"/>
    </location>
</feature>
<dbReference type="GO" id="GO:0012505">
    <property type="term" value="C:endomembrane system"/>
    <property type="evidence" value="ECO:0007669"/>
    <property type="project" value="UniProtKB-ARBA"/>
</dbReference>
<dbReference type="PANTHER" id="PTHR10663:SF388">
    <property type="entry name" value="GOLGI-SPECIFIC BREFELDIN A-RESISTANCE GUANINE NUCLEOTIDE EXCHANGE FACTOR 1"/>
    <property type="match status" value="1"/>
</dbReference>
<accession>A0AAV7Z621</accession>
<evidence type="ECO:0000313" key="4">
    <source>
        <dbReference type="Proteomes" id="UP001146793"/>
    </source>
</evidence>
<dbReference type="Pfam" id="PF01369">
    <property type="entry name" value="Sec7"/>
    <property type="match status" value="1"/>
</dbReference>
<dbReference type="GO" id="GO:0016192">
    <property type="term" value="P:vesicle-mediated transport"/>
    <property type="evidence" value="ECO:0007669"/>
    <property type="project" value="UniProtKB-ARBA"/>
</dbReference>
<protein>
    <submittedName>
        <fullName evidence="3">Golgi-specific brefeldin a-resistance guanine nucleotide exchange factor</fullName>
    </submittedName>
</protein>
<dbReference type="PANTHER" id="PTHR10663">
    <property type="entry name" value="GUANYL-NUCLEOTIDE EXCHANGE FACTOR"/>
    <property type="match status" value="1"/>
</dbReference>
<dbReference type="Gene3D" id="1.10.220.20">
    <property type="match status" value="1"/>
</dbReference>
<dbReference type="SUPFAM" id="SSF48425">
    <property type="entry name" value="Sec7 domain"/>
    <property type="match status" value="1"/>
</dbReference>
<dbReference type="InterPro" id="IPR000904">
    <property type="entry name" value="Sec7_dom"/>
</dbReference>
<gene>
    <name evidence="3" type="ORF">M0812_02229</name>
</gene>